<evidence type="ECO:0000313" key="8">
    <source>
        <dbReference type="Proteomes" id="UP000515465"/>
    </source>
</evidence>
<feature type="transmembrane region" description="Helical" evidence="4">
    <location>
        <begin position="35"/>
        <end position="58"/>
    </location>
</feature>
<dbReference type="Gene3D" id="3.40.710.10">
    <property type="entry name" value="DD-peptidase/beta-lactamase superfamily"/>
    <property type="match status" value="1"/>
</dbReference>
<accession>A0A7G6SLS4</accession>
<dbReference type="Gene3D" id="3.90.1310.10">
    <property type="entry name" value="Penicillin-binding protein 2a (Domain 2)"/>
    <property type="match status" value="1"/>
</dbReference>
<dbReference type="Pfam" id="PF03717">
    <property type="entry name" value="PBP_dimer"/>
    <property type="match status" value="1"/>
</dbReference>
<dbReference type="GO" id="GO:0004180">
    <property type="term" value="F:carboxypeptidase activity"/>
    <property type="evidence" value="ECO:0007669"/>
    <property type="project" value="UniProtKB-KW"/>
</dbReference>
<reference evidence="8" key="1">
    <citation type="journal article" date="2020" name="Mol. Plant Microbe">
        <title>Rhizobial microsymbionts of the narrowly endemic Oxytropis species growing in Kamchatka are characterized by significant genetic diversity and possess a set of genes that are associated with T3SS and T6SS secretion systems and can affect the development of symbiosis.</title>
        <authorList>
            <person name="Safronova V."/>
            <person name="Guro P."/>
            <person name="Sazanova A."/>
            <person name="Kuznetsova I."/>
            <person name="Belimov A."/>
            <person name="Yakubov V."/>
            <person name="Chirak E."/>
            <person name="Afonin A."/>
            <person name="Gogolev Y."/>
            <person name="Andronov E."/>
            <person name="Tikhonovich I."/>
        </authorList>
    </citation>
    <scope>NUCLEOTIDE SEQUENCE [LARGE SCALE GENOMIC DNA]</scope>
    <source>
        <strain evidence="8">583</strain>
    </source>
</reference>
<proteinExistence type="predicted"/>
<feature type="domain" description="Penicillin-binding protein dimerisation" evidence="6">
    <location>
        <begin position="71"/>
        <end position="181"/>
    </location>
</feature>
<comment type="subcellular location">
    <subcellularLocation>
        <location evidence="1">Membrane</location>
    </subcellularLocation>
</comment>
<dbReference type="InterPro" id="IPR012338">
    <property type="entry name" value="Beta-lactam/transpept-like"/>
</dbReference>
<dbReference type="InterPro" id="IPR005311">
    <property type="entry name" value="PBP_dimer"/>
</dbReference>
<dbReference type="GO" id="GO:0005886">
    <property type="term" value="C:plasma membrane"/>
    <property type="evidence" value="ECO:0007669"/>
    <property type="project" value="TreeGrafter"/>
</dbReference>
<feature type="domain" description="Penicillin-binding protein transpeptidase" evidence="5">
    <location>
        <begin position="245"/>
        <end position="524"/>
    </location>
</feature>
<keyword evidence="2" id="KW-0645">Protease</keyword>
<sequence length="569" mass="62036">MIGKLLKRRARTGEDGSIVVEGARKATGGKGKARIVMTMAVFFGIFSTISGRLVYLGFQTPDLSGGPQSRITASRPDIVDRNGEVLATDIKTASLFAEPRRIVDADEAIEKLSTVLPEIDYEQTYHKLKSGAGFVWLQRQLTPKQQADIMQLGIPGFGFRTEKRRFYPSGETSSYIVGLTNIDNQGISGMEKYIDEQGLSDLQASGLAVAKDLKPVKLSIDLRIQHVVRDEIAAGLERYRAIGAGAVVLNVKTGEVVAMASVPDFDPNNPYNAQEKDRLNRMSAGLYEMGSTFKSFTSAMALDSGKATMNSRFDASHPIRVGHQAIHDFHGKNRVLSLPEVFLYSSNIGSAREAELVGIEGHREFLHRLGILERMQTELPEVARPTEPKVWKQVNSFTIAFGHGVSTTPLQAAVGCAALMNGGYLMNPTFLVRTQEEAMAMAKKVVSEKTVEGMRYLYSLNAEKGSARNARVPGYRVGGKTGTAEKVINGRYSKELNFNTFVAAFPMDDPQYLVFTIADAPHPEKPGMTDVAASNAGVMAGNIIRRSAAMLGVKPDFSHENGATLVSYQ</sequence>
<evidence type="ECO:0000256" key="3">
    <source>
        <dbReference type="ARBA" id="ARBA00023136"/>
    </source>
</evidence>
<keyword evidence="2" id="KW-0378">Hydrolase</keyword>
<protein>
    <submittedName>
        <fullName evidence="7">Penicillin-binding protein 2</fullName>
    </submittedName>
</protein>
<dbReference type="EMBL" id="CP050296">
    <property type="protein sequence ID" value="QND55456.1"/>
    <property type="molecule type" value="Genomic_DNA"/>
</dbReference>
<evidence type="ECO:0000256" key="1">
    <source>
        <dbReference type="ARBA" id="ARBA00004370"/>
    </source>
</evidence>
<dbReference type="Gene3D" id="3.30.450.330">
    <property type="match status" value="1"/>
</dbReference>
<dbReference type="Pfam" id="PF00905">
    <property type="entry name" value="Transpeptidase"/>
    <property type="match status" value="1"/>
</dbReference>
<evidence type="ECO:0000256" key="4">
    <source>
        <dbReference type="SAM" id="Phobius"/>
    </source>
</evidence>
<dbReference type="PANTHER" id="PTHR30627:SF1">
    <property type="entry name" value="PEPTIDOGLYCAN D,D-TRANSPEPTIDASE FTSI"/>
    <property type="match status" value="1"/>
</dbReference>
<dbReference type="InterPro" id="IPR036138">
    <property type="entry name" value="PBP_dimer_sf"/>
</dbReference>
<name>A0A7G6SLS4_9HYPH</name>
<dbReference type="SUPFAM" id="SSF56601">
    <property type="entry name" value="beta-lactamase/transpeptidase-like"/>
    <property type="match status" value="1"/>
</dbReference>
<dbReference type="GO" id="GO:0008658">
    <property type="term" value="F:penicillin binding"/>
    <property type="evidence" value="ECO:0007669"/>
    <property type="project" value="InterPro"/>
</dbReference>
<dbReference type="InterPro" id="IPR050515">
    <property type="entry name" value="Beta-lactam/transpept"/>
</dbReference>
<evidence type="ECO:0000259" key="6">
    <source>
        <dbReference type="Pfam" id="PF03717"/>
    </source>
</evidence>
<organism evidence="7 8">
    <name type="scientific">Mesorhizobium huakuii</name>
    <dbReference type="NCBI Taxonomy" id="28104"/>
    <lineage>
        <taxon>Bacteria</taxon>
        <taxon>Pseudomonadati</taxon>
        <taxon>Pseudomonadota</taxon>
        <taxon>Alphaproteobacteria</taxon>
        <taxon>Hyphomicrobiales</taxon>
        <taxon>Phyllobacteriaceae</taxon>
        <taxon>Mesorhizobium</taxon>
    </lineage>
</organism>
<dbReference type="AlphaFoldDB" id="A0A7G6SLS4"/>
<evidence type="ECO:0000259" key="5">
    <source>
        <dbReference type="Pfam" id="PF00905"/>
    </source>
</evidence>
<keyword evidence="4" id="KW-1133">Transmembrane helix</keyword>
<evidence type="ECO:0000256" key="2">
    <source>
        <dbReference type="ARBA" id="ARBA00022645"/>
    </source>
</evidence>
<dbReference type="Proteomes" id="UP000515465">
    <property type="component" value="Chromosome"/>
</dbReference>
<keyword evidence="4" id="KW-0812">Transmembrane</keyword>
<keyword evidence="3 4" id="KW-0472">Membrane</keyword>
<evidence type="ECO:0000313" key="7">
    <source>
        <dbReference type="EMBL" id="QND55456.1"/>
    </source>
</evidence>
<keyword evidence="2" id="KW-0121">Carboxypeptidase</keyword>
<dbReference type="SUPFAM" id="SSF56519">
    <property type="entry name" value="Penicillin binding protein dimerisation domain"/>
    <property type="match status" value="1"/>
</dbReference>
<dbReference type="PANTHER" id="PTHR30627">
    <property type="entry name" value="PEPTIDOGLYCAN D,D-TRANSPEPTIDASE"/>
    <property type="match status" value="1"/>
</dbReference>
<gene>
    <name evidence="7" type="ORF">HB778_01260</name>
</gene>
<dbReference type="RefSeq" id="WP_183460832.1">
    <property type="nucleotide sequence ID" value="NZ_CP050296.1"/>
</dbReference>
<dbReference type="GO" id="GO:0071555">
    <property type="term" value="P:cell wall organization"/>
    <property type="evidence" value="ECO:0007669"/>
    <property type="project" value="TreeGrafter"/>
</dbReference>
<dbReference type="InterPro" id="IPR001460">
    <property type="entry name" value="PCN-bd_Tpept"/>
</dbReference>